<accession>A0A1K2HMQ8</accession>
<dbReference type="RefSeq" id="WP_072429223.1">
    <property type="nucleotide sequence ID" value="NZ_FPKR01000011.1"/>
</dbReference>
<gene>
    <name evidence="1" type="ORF">SAMN02745887_02718</name>
</gene>
<dbReference type="OrthoDB" id="9151155at2"/>
<proteinExistence type="predicted"/>
<name>A0A1K2HMQ8_9NEIS</name>
<reference evidence="1 2" key="1">
    <citation type="submission" date="2016-11" db="EMBL/GenBank/DDBJ databases">
        <authorList>
            <person name="Jaros S."/>
            <person name="Januszkiewicz K."/>
            <person name="Wedrychowicz H."/>
        </authorList>
    </citation>
    <scope>NUCLEOTIDE SEQUENCE [LARGE SCALE GENOMIC DNA]</scope>
    <source>
        <strain evidence="1 2">DSM 18899</strain>
    </source>
</reference>
<protein>
    <submittedName>
        <fullName evidence="1">Uncharacterized protein</fullName>
    </submittedName>
</protein>
<evidence type="ECO:0000313" key="2">
    <source>
        <dbReference type="Proteomes" id="UP000186513"/>
    </source>
</evidence>
<dbReference type="STRING" id="1121279.SAMN02745887_02718"/>
<dbReference type="EMBL" id="FPKR01000011">
    <property type="protein sequence ID" value="SFZ78011.1"/>
    <property type="molecule type" value="Genomic_DNA"/>
</dbReference>
<sequence>MTVDAYERLRANGFALAGGLGDLQRRACVYHHLYADSGQRNVFPLIAAHGALWASGYFKQGMLAGRLLSLPYLFWSARRRAMLAALDDFADQFRAINRRVCAESYALYHYTRDLGATDFIVGLIGAEFATLLCECHAARRLDKPFGAEQRAALFAAFFHWEQENIVAPAVLAAYAGFHWAAIKRLALRPRVRFAYFGAGYSLPFADFSSQQERTQRGLQAYQRAEAVGLAQVEQALAHYRLMPAAFHANPRAYFRTLALAA</sequence>
<dbReference type="AlphaFoldDB" id="A0A1K2HMQ8"/>
<organism evidence="1 2">
    <name type="scientific">Chitinimonas taiwanensis DSM 18899</name>
    <dbReference type="NCBI Taxonomy" id="1121279"/>
    <lineage>
        <taxon>Bacteria</taxon>
        <taxon>Pseudomonadati</taxon>
        <taxon>Pseudomonadota</taxon>
        <taxon>Betaproteobacteria</taxon>
        <taxon>Neisseriales</taxon>
        <taxon>Chitinibacteraceae</taxon>
        <taxon>Chitinimonas</taxon>
    </lineage>
</organism>
<evidence type="ECO:0000313" key="1">
    <source>
        <dbReference type="EMBL" id="SFZ78011.1"/>
    </source>
</evidence>
<keyword evidence="2" id="KW-1185">Reference proteome</keyword>
<dbReference type="Proteomes" id="UP000186513">
    <property type="component" value="Unassembled WGS sequence"/>
</dbReference>